<dbReference type="GO" id="GO:0005886">
    <property type="term" value="C:plasma membrane"/>
    <property type="evidence" value="ECO:0007669"/>
    <property type="project" value="UniProtKB-SubCell"/>
</dbReference>
<feature type="transmembrane region" description="Helical" evidence="10">
    <location>
        <begin position="248"/>
        <end position="272"/>
    </location>
</feature>
<dbReference type="InterPro" id="IPR048279">
    <property type="entry name" value="MdtK-like"/>
</dbReference>
<evidence type="ECO:0000313" key="12">
    <source>
        <dbReference type="Proteomes" id="UP000062160"/>
    </source>
</evidence>
<feature type="transmembrane region" description="Helical" evidence="10">
    <location>
        <begin position="131"/>
        <end position="152"/>
    </location>
</feature>
<evidence type="ECO:0000256" key="3">
    <source>
        <dbReference type="ARBA" id="ARBA00022106"/>
    </source>
</evidence>
<feature type="transmembrane region" description="Helical" evidence="10">
    <location>
        <begin position="356"/>
        <end position="376"/>
    </location>
</feature>
<dbReference type="PANTHER" id="PTHR43823:SF3">
    <property type="entry name" value="MULTIDRUG EXPORT PROTEIN MEPA"/>
    <property type="match status" value="1"/>
</dbReference>
<evidence type="ECO:0000256" key="8">
    <source>
        <dbReference type="ARBA" id="ARBA00023136"/>
    </source>
</evidence>
<dbReference type="PANTHER" id="PTHR43823">
    <property type="entry name" value="SPORULATION PROTEIN YKVU"/>
    <property type="match status" value="1"/>
</dbReference>
<keyword evidence="6 10" id="KW-0812">Transmembrane</keyword>
<dbReference type="Proteomes" id="UP000062160">
    <property type="component" value="Unassembled WGS sequence"/>
</dbReference>
<feature type="transmembrane region" description="Helical" evidence="10">
    <location>
        <begin position="284"/>
        <end position="303"/>
    </location>
</feature>
<keyword evidence="9" id="KW-0046">Antibiotic resistance</keyword>
<keyword evidence="7 10" id="KW-1133">Transmembrane helix</keyword>
<sequence>MVDTFYVGRYVGPNAIGALTVAFPIQRLLSATGLLIAVGACTKVAKYFGEKDYENLKITITTAIVLTTIVMTVMPLSIYFFLDKILIKIGASNVTLPMAKTYAAVVLAGGIFQGLTFVTCYIINSLGNPKVTLYATSLGTVANIIIDAIFVIGCNMGVKGAAIATVISQIASCSFALYNFYKVSKSINLMDSFKFDIEILKSIIAIGFTTFVIEISDAVVAVILNNVLFAHGGDRAIIISGTIMKVSMFMYINIIGITSAMQPIVAFNYGAGDFDRLRETIKKTIKVVALSSIFLWGIMMLYAEPMIASFVKDEALVKECARAYRIMISIFPTVGLYYVAIYAYQAMGDAGTSFLLSIYRQLVIFIPVMLIFVRHWGVTGAWFAYPASDFIAAITGIIYIQRVKEDINEYADDMEAEMIV</sequence>
<dbReference type="InterPro" id="IPR002528">
    <property type="entry name" value="MATE_fam"/>
</dbReference>
<gene>
    <name evidence="11" type="ORF">TSYNT_8277</name>
</gene>
<dbReference type="InterPro" id="IPR051327">
    <property type="entry name" value="MATE_MepA_subfamily"/>
</dbReference>
<evidence type="ECO:0000256" key="4">
    <source>
        <dbReference type="ARBA" id="ARBA00022448"/>
    </source>
</evidence>
<dbReference type="InterPro" id="IPR045070">
    <property type="entry name" value="MATE_MepA-like"/>
</dbReference>
<organism evidence="11">
    <name type="scientific">Tepidanaerobacter syntrophicus</name>
    <dbReference type="NCBI Taxonomy" id="224999"/>
    <lineage>
        <taxon>Bacteria</taxon>
        <taxon>Bacillati</taxon>
        <taxon>Bacillota</taxon>
        <taxon>Clostridia</taxon>
        <taxon>Thermosediminibacterales</taxon>
        <taxon>Tepidanaerobacteraceae</taxon>
        <taxon>Tepidanaerobacter</taxon>
    </lineage>
</organism>
<evidence type="ECO:0000256" key="7">
    <source>
        <dbReference type="ARBA" id="ARBA00022989"/>
    </source>
</evidence>
<keyword evidence="4" id="KW-0813">Transport</keyword>
<feature type="transmembrane region" description="Helical" evidence="10">
    <location>
        <begin position="202"/>
        <end position="228"/>
    </location>
</feature>
<accession>A0A0U9HK54</accession>
<dbReference type="PIRSF" id="PIRSF006603">
    <property type="entry name" value="DinF"/>
    <property type="match status" value="1"/>
</dbReference>
<feature type="transmembrane region" description="Helical" evidence="10">
    <location>
        <begin position="158"/>
        <end position="181"/>
    </location>
</feature>
<name>A0A0U9HK54_9FIRM</name>
<dbReference type="STRING" id="224999.GCA_001485475_01776"/>
<evidence type="ECO:0000313" key="11">
    <source>
        <dbReference type="EMBL" id="GAQ25740.1"/>
    </source>
</evidence>
<proteinExistence type="inferred from homology"/>
<feature type="transmembrane region" description="Helical" evidence="10">
    <location>
        <begin position="382"/>
        <end position="400"/>
    </location>
</feature>
<evidence type="ECO:0000256" key="6">
    <source>
        <dbReference type="ARBA" id="ARBA00022692"/>
    </source>
</evidence>
<dbReference type="NCBIfam" id="TIGR00797">
    <property type="entry name" value="matE"/>
    <property type="match status" value="1"/>
</dbReference>
<reference evidence="11" key="1">
    <citation type="journal article" date="2016" name="Genome Announc.">
        <title>Draft Genome Sequence of the Syntrophic Lactate-Degrading Bacterium Tepidanaerobacter syntrophicus JLT.</title>
        <authorList>
            <person name="Matsuura N."/>
            <person name="Ohashi A."/>
            <person name="Tourlousse D.M."/>
            <person name="Sekiguchi Y."/>
        </authorList>
    </citation>
    <scope>NUCLEOTIDE SEQUENCE [LARGE SCALE GENOMIC DNA]</scope>
    <source>
        <strain evidence="11">JL</strain>
    </source>
</reference>
<comment type="subcellular location">
    <subcellularLocation>
        <location evidence="1">Cell membrane</location>
        <topology evidence="1">Multi-pass membrane protein</topology>
    </subcellularLocation>
</comment>
<keyword evidence="8 10" id="KW-0472">Membrane</keyword>
<evidence type="ECO:0000256" key="9">
    <source>
        <dbReference type="ARBA" id="ARBA00023251"/>
    </source>
</evidence>
<keyword evidence="12" id="KW-1185">Reference proteome</keyword>
<keyword evidence="5" id="KW-1003">Cell membrane</keyword>
<protein>
    <recommendedName>
        <fullName evidence="3">Multidrug export protein MepA</fullName>
    </recommendedName>
</protein>
<evidence type="ECO:0000256" key="10">
    <source>
        <dbReference type="SAM" id="Phobius"/>
    </source>
</evidence>
<dbReference type="GO" id="GO:0046677">
    <property type="term" value="P:response to antibiotic"/>
    <property type="evidence" value="ECO:0007669"/>
    <property type="project" value="UniProtKB-KW"/>
</dbReference>
<dbReference type="GO" id="GO:0015297">
    <property type="term" value="F:antiporter activity"/>
    <property type="evidence" value="ECO:0007669"/>
    <property type="project" value="InterPro"/>
</dbReference>
<feature type="transmembrane region" description="Helical" evidence="10">
    <location>
        <begin position="323"/>
        <end position="344"/>
    </location>
</feature>
<dbReference type="AlphaFoldDB" id="A0A0U9HK54"/>
<feature type="transmembrane region" description="Helical" evidence="10">
    <location>
        <begin position="60"/>
        <end position="82"/>
    </location>
</feature>
<dbReference type="Pfam" id="PF01554">
    <property type="entry name" value="MatE"/>
    <property type="match status" value="2"/>
</dbReference>
<feature type="transmembrane region" description="Helical" evidence="10">
    <location>
        <begin position="102"/>
        <end position="124"/>
    </location>
</feature>
<dbReference type="GO" id="GO:0042910">
    <property type="term" value="F:xenobiotic transmembrane transporter activity"/>
    <property type="evidence" value="ECO:0007669"/>
    <property type="project" value="InterPro"/>
</dbReference>
<evidence type="ECO:0000256" key="5">
    <source>
        <dbReference type="ARBA" id="ARBA00022475"/>
    </source>
</evidence>
<evidence type="ECO:0000256" key="2">
    <source>
        <dbReference type="ARBA" id="ARBA00008417"/>
    </source>
</evidence>
<dbReference type="CDD" id="cd13143">
    <property type="entry name" value="MATE_MepA_like"/>
    <property type="match status" value="1"/>
</dbReference>
<evidence type="ECO:0000256" key="1">
    <source>
        <dbReference type="ARBA" id="ARBA00004651"/>
    </source>
</evidence>
<dbReference type="EMBL" id="DF977002">
    <property type="protein sequence ID" value="GAQ25740.1"/>
    <property type="molecule type" value="Genomic_DNA"/>
</dbReference>
<comment type="similarity">
    <text evidence="2">Belongs to the multi antimicrobial extrusion (MATE) (TC 2.A.66.1) family. MepA subfamily.</text>
</comment>